<evidence type="ECO:0000313" key="2">
    <source>
        <dbReference type="EMBL" id="KAG2652867.1"/>
    </source>
</evidence>
<dbReference type="Proteomes" id="UP000823388">
    <property type="component" value="Chromosome 1N"/>
</dbReference>
<reference evidence="2" key="1">
    <citation type="submission" date="2020-05" db="EMBL/GenBank/DDBJ databases">
        <title>WGS assembly of Panicum virgatum.</title>
        <authorList>
            <person name="Lovell J.T."/>
            <person name="Jenkins J."/>
            <person name="Shu S."/>
            <person name="Juenger T.E."/>
            <person name="Schmutz J."/>
        </authorList>
    </citation>
    <scope>NUCLEOTIDE SEQUENCE</scope>
    <source>
        <strain evidence="2">AP13</strain>
    </source>
</reference>
<keyword evidence="3" id="KW-1185">Reference proteome</keyword>
<evidence type="ECO:0000256" key="1">
    <source>
        <dbReference type="SAM" id="MobiDB-lite"/>
    </source>
</evidence>
<comment type="caution">
    <text evidence="2">The sequence shown here is derived from an EMBL/GenBank/DDBJ whole genome shotgun (WGS) entry which is preliminary data.</text>
</comment>
<gene>
    <name evidence="2" type="ORF">PVAP13_1NG390038</name>
</gene>
<name>A0A8T0X245_PANVG</name>
<sequence>MCSWHDGERKRRGKGRPAGRVKRAGRQKGDRAGAAANRERRRAGMQPLQPRRVVVSRPHGLGTSHDATRARASANVRRGSGLRACRSPHPLLAFLQSGVIMQGDLCEREEGRRRGQVVCNLLDKDPARSVVCDTTLRA</sequence>
<dbReference type="AlphaFoldDB" id="A0A8T0X245"/>
<organism evidence="2 3">
    <name type="scientific">Panicum virgatum</name>
    <name type="common">Blackwell switchgrass</name>
    <dbReference type="NCBI Taxonomy" id="38727"/>
    <lineage>
        <taxon>Eukaryota</taxon>
        <taxon>Viridiplantae</taxon>
        <taxon>Streptophyta</taxon>
        <taxon>Embryophyta</taxon>
        <taxon>Tracheophyta</taxon>
        <taxon>Spermatophyta</taxon>
        <taxon>Magnoliopsida</taxon>
        <taxon>Liliopsida</taxon>
        <taxon>Poales</taxon>
        <taxon>Poaceae</taxon>
        <taxon>PACMAD clade</taxon>
        <taxon>Panicoideae</taxon>
        <taxon>Panicodae</taxon>
        <taxon>Paniceae</taxon>
        <taxon>Panicinae</taxon>
        <taxon>Panicum</taxon>
        <taxon>Panicum sect. Hiantes</taxon>
    </lineage>
</organism>
<feature type="region of interest" description="Disordered" evidence="1">
    <location>
        <begin position="1"/>
        <end position="75"/>
    </location>
</feature>
<protein>
    <submittedName>
        <fullName evidence="2">Uncharacterized protein</fullName>
    </submittedName>
</protein>
<feature type="compositionally biased region" description="Basic residues" evidence="1">
    <location>
        <begin position="10"/>
        <end position="26"/>
    </location>
</feature>
<evidence type="ECO:0000313" key="3">
    <source>
        <dbReference type="Proteomes" id="UP000823388"/>
    </source>
</evidence>
<dbReference type="EMBL" id="CM029038">
    <property type="protein sequence ID" value="KAG2652867.1"/>
    <property type="molecule type" value="Genomic_DNA"/>
</dbReference>
<proteinExistence type="predicted"/>
<accession>A0A8T0X245</accession>